<keyword evidence="2" id="KW-1185">Reference proteome</keyword>
<name>A0A4V6P6Q6_9FIRM</name>
<accession>A0A4V6P6Q6</accession>
<dbReference type="RefSeq" id="WP_132278036.1">
    <property type="nucleotide sequence ID" value="NZ_JAOBST010000004.1"/>
</dbReference>
<protein>
    <submittedName>
        <fullName evidence="1">Uncharacterized protein</fullName>
    </submittedName>
</protein>
<evidence type="ECO:0000313" key="2">
    <source>
        <dbReference type="Proteomes" id="UP000295710"/>
    </source>
</evidence>
<sequence length="317" mass="37524">MILDFYEGKLDGDTWEDLCQSCYRIKYQEQHYTEIPATQGGDAGIEGFTRTGIVNQCYYPEREYSDDEIYNHQRDKMTADIGKLLKDKYKKRLNQLGVPLIHEWHFVIPFYKDSRILQHAETKRQEVLKCKKDNPSQYDYIADDFIIVIKQAEDFRFEITRSIRNSLTDAKLNLAVREVKAVDWEKCDSEKTNNIKRKVKAVMNDIDEEDEGFKQVIATYIEAYIKGMEILRMLRVSYAEIYEDVYGLEQAYKKQVSLKTCMNTDKSLNIKIFNEILEDFEKQLRETCQYFTVASIFELKTDIISMWLADCSMQFRK</sequence>
<gene>
    <name evidence="1" type="ORF">E1963_11360</name>
</gene>
<proteinExistence type="predicted"/>
<dbReference type="AlphaFoldDB" id="A0A4V6P6Q6"/>
<reference evidence="1 2" key="1">
    <citation type="journal article" date="2016" name="Nat. Microbiol.">
        <title>The Mouse Intestinal Bacterial Collection (miBC) provides host-specific insight into cultured diversity and functional potential of the gut microbiota.</title>
        <authorList>
            <person name="Lagkouvardos I."/>
            <person name="Pukall R."/>
            <person name="Abt B."/>
            <person name="Foesel B.U."/>
            <person name="Meier-Kolthoff J.P."/>
            <person name="Kumar N."/>
            <person name="Bresciani A."/>
            <person name="Martinez I."/>
            <person name="Just S."/>
            <person name="Ziegler C."/>
            <person name="Brugiroux S."/>
            <person name="Garzetti D."/>
            <person name="Wenning M."/>
            <person name="Bui T.P."/>
            <person name="Wang J."/>
            <person name="Hugenholtz F."/>
            <person name="Plugge C.M."/>
            <person name="Peterson D.A."/>
            <person name="Hornef M.W."/>
            <person name="Baines J.F."/>
            <person name="Smidt H."/>
            <person name="Walter J."/>
            <person name="Kristiansen K."/>
            <person name="Nielsen H.B."/>
            <person name="Haller D."/>
            <person name="Overmann J."/>
            <person name="Stecher B."/>
            <person name="Clavel T."/>
        </authorList>
    </citation>
    <scope>NUCLEOTIDE SEQUENCE [LARGE SCALE GENOMIC DNA]</scope>
    <source>
        <strain evidence="1 2">DSM 28560</strain>
    </source>
</reference>
<organism evidence="1 2">
    <name type="scientific">Extibacter muris</name>
    <dbReference type="NCBI Taxonomy" id="1796622"/>
    <lineage>
        <taxon>Bacteria</taxon>
        <taxon>Bacillati</taxon>
        <taxon>Bacillota</taxon>
        <taxon>Clostridia</taxon>
        <taxon>Lachnospirales</taxon>
        <taxon>Lachnospiraceae</taxon>
        <taxon>Extibacter</taxon>
    </lineage>
</organism>
<dbReference type="EMBL" id="SMMX01000008">
    <property type="protein sequence ID" value="TDA21580.1"/>
    <property type="molecule type" value="Genomic_DNA"/>
</dbReference>
<evidence type="ECO:0000313" key="1">
    <source>
        <dbReference type="EMBL" id="TDA21580.1"/>
    </source>
</evidence>
<comment type="caution">
    <text evidence="1">The sequence shown here is derived from an EMBL/GenBank/DDBJ whole genome shotgun (WGS) entry which is preliminary data.</text>
</comment>
<dbReference type="Proteomes" id="UP000295710">
    <property type="component" value="Unassembled WGS sequence"/>
</dbReference>